<reference evidence="1 2" key="1">
    <citation type="journal article" date="2016" name="Nat. Commun.">
        <title>Thousands of microbial genomes shed light on interconnected biogeochemical processes in an aquifer system.</title>
        <authorList>
            <person name="Anantharaman K."/>
            <person name="Brown C.T."/>
            <person name="Hug L.A."/>
            <person name="Sharon I."/>
            <person name="Castelle C.J."/>
            <person name="Probst A.J."/>
            <person name="Thomas B.C."/>
            <person name="Singh A."/>
            <person name="Wilkins M.J."/>
            <person name="Karaoz U."/>
            <person name="Brodie E.L."/>
            <person name="Williams K.H."/>
            <person name="Hubbard S.S."/>
            <person name="Banfield J.F."/>
        </authorList>
    </citation>
    <scope>NUCLEOTIDE SEQUENCE [LARGE SCALE GENOMIC DNA]</scope>
    <source>
        <strain evidence="2">RIFCSPLOWO2_12_FULL_64_10</strain>
    </source>
</reference>
<evidence type="ECO:0000313" key="1">
    <source>
        <dbReference type="EMBL" id="OGG45998.1"/>
    </source>
</evidence>
<sequence>MAPVPAQVMMIPGPTCFPIPLRSTVAGLPAALCATDREADFGPSDAGANVTVIVLLSPGGIAAAVGETINCEASAPFTVIPAIESVSPPLFEIVNAF</sequence>
<organism evidence="1 2">
    <name type="scientific">Handelsmanbacteria sp. (strain RIFCSPLOWO2_12_FULL_64_10)</name>
    <dbReference type="NCBI Taxonomy" id="1817868"/>
    <lineage>
        <taxon>Bacteria</taxon>
        <taxon>Candidatus Handelsmaniibacteriota</taxon>
    </lineage>
</organism>
<gene>
    <name evidence="1" type="ORF">A3F84_23905</name>
</gene>
<evidence type="ECO:0000313" key="2">
    <source>
        <dbReference type="Proteomes" id="UP000178606"/>
    </source>
</evidence>
<dbReference type="AlphaFoldDB" id="A0A1F6CA07"/>
<accession>A0A1F6CA07</accession>
<comment type="caution">
    <text evidence="1">The sequence shown here is derived from an EMBL/GenBank/DDBJ whole genome shotgun (WGS) entry which is preliminary data.</text>
</comment>
<protein>
    <submittedName>
        <fullName evidence="1">Uncharacterized protein</fullName>
    </submittedName>
</protein>
<proteinExistence type="predicted"/>
<dbReference type="Proteomes" id="UP000178606">
    <property type="component" value="Unassembled WGS sequence"/>
</dbReference>
<dbReference type="EMBL" id="MFKF01000349">
    <property type="protein sequence ID" value="OGG45998.1"/>
    <property type="molecule type" value="Genomic_DNA"/>
</dbReference>
<name>A0A1F6CA07_HANXR</name>